<evidence type="ECO:0000313" key="3">
    <source>
        <dbReference type="Proteomes" id="UP000219338"/>
    </source>
</evidence>
<dbReference type="PANTHER" id="PTHR37273:SF1">
    <property type="entry name" value="ADL397C-AP"/>
    <property type="match status" value="1"/>
</dbReference>
<proteinExistence type="predicted"/>
<dbReference type="InterPro" id="IPR012349">
    <property type="entry name" value="Split_barrel_FMN-bd"/>
</dbReference>
<dbReference type="SUPFAM" id="SSF50475">
    <property type="entry name" value="FMN-binding split barrel"/>
    <property type="match status" value="1"/>
</dbReference>
<dbReference type="AlphaFoldDB" id="A0A284QLY9"/>
<evidence type="ECO:0000259" key="1">
    <source>
        <dbReference type="Pfam" id="PF13883"/>
    </source>
</evidence>
<name>A0A284QLY9_ARMOS</name>
<dbReference type="Proteomes" id="UP000219338">
    <property type="component" value="Unassembled WGS sequence"/>
</dbReference>
<gene>
    <name evidence="2" type="ORF">ARMOST_00724</name>
</gene>
<sequence>MTEPISRIERDFTVAAGDKTASTLVPMPERARHVEKAEQETILCPTSAYTKPIIPVLFLEAAEKFLGNARIARSLVDVSPLSVGTMATVFPPDDPLLPGYPFSLQEYYARGVLTNNTKNSCLSNGSLTLLFLPISRHSRNILASPSHLVSISITSELPAAHKPRVSLLGNVTIFTNIEGVDNLTEIKKCYLEKHPDAKRWLPGDDEGAHLSYWARFDPESVYFVGGFGGRHYIGFIPMELYQNAIPLGGSTGSYPSERVFQKQES</sequence>
<dbReference type="OrthoDB" id="2138282at2759"/>
<feature type="domain" description="CREG-like beta-barrel" evidence="1">
    <location>
        <begin position="68"/>
        <end position="242"/>
    </location>
</feature>
<dbReference type="Gene3D" id="2.30.110.10">
    <property type="entry name" value="Electron Transport, Fmn-binding Protein, Chain A"/>
    <property type="match status" value="1"/>
</dbReference>
<accession>A0A284QLY9</accession>
<dbReference type="OMA" id="ITLSMRW"/>
<evidence type="ECO:0000313" key="2">
    <source>
        <dbReference type="EMBL" id="SJK97472.1"/>
    </source>
</evidence>
<dbReference type="InterPro" id="IPR055343">
    <property type="entry name" value="CREG_beta-barrel"/>
</dbReference>
<dbReference type="Pfam" id="PF13883">
    <property type="entry name" value="CREG_beta-barrel"/>
    <property type="match status" value="1"/>
</dbReference>
<dbReference type="STRING" id="47428.A0A284QLY9"/>
<organism evidence="2 3">
    <name type="scientific">Armillaria ostoyae</name>
    <name type="common">Armillaria root rot fungus</name>
    <dbReference type="NCBI Taxonomy" id="47428"/>
    <lineage>
        <taxon>Eukaryota</taxon>
        <taxon>Fungi</taxon>
        <taxon>Dikarya</taxon>
        <taxon>Basidiomycota</taxon>
        <taxon>Agaricomycotina</taxon>
        <taxon>Agaricomycetes</taxon>
        <taxon>Agaricomycetidae</taxon>
        <taxon>Agaricales</taxon>
        <taxon>Marasmiineae</taxon>
        <taxon>Physalacriaceae</taxon>
        <taxon>Armillaria</taxon>
    </lineage>
</organism>
<protein>
    <recommendedName>
        <fullName evidence="1">CREG-like beta-barrel domain-containing protein</fullName>
    </recommendedName>
</protein>
<reference evidence="3" key="1">
    <citation type="journal article" date="2017" name="Nat. Ecol. Evol.">
        <title>Genome expansion and lineage-specific genetic innovations in the forest pathogenic fungi Armillaria.</title>
        <authorList>
            <person name="Sipos G."/>
            <person name="Prasanna A.N."/>
            <person name="Walter M.C."/>
            <person name="O'Connor E."/>
            <person name="Balint B."/>
            <person name="Krizsan K."/>
            <person name="Kiss B."/>
            <person name="Hess J."/>
            <person name="Varga T."/>
            <person name="Slot J."/>
            <person name="Riley R."/>
            <person name="Boka B."/>
            <person name="Rigling D."/>
            <person name="Barry K."/>
            <person name="Lee J."/>
            <person name="Mihaltcheva S."/>
            <person name="LaButti K."/>
            <person name="Lipzen A."/>
            <person name="Waldron R."/>
            <person name="Moloney N.M."/>
            <person name="Sperisen C."/>
            <person name="Kredics L."/>
            <person name="Vagvoelgyi C."/>
            <person name="Patrignani A."/>
            <person name="Fitzpatrick D."/>
            <person name="Nagy I."/>
            <person name="Doyle S."/>
            <person name="Anderson J.B."/>
            <person name="Grigoriev I.V."/>
            <person name="Gueldener U."/>
            <person name="Muensterkoetter M."/>
            <person name="Nagy L.G."/>
        </authorList>
    </citation>
    <scope>NUCLEOTIDE SEQUENCE [LARGE SCALE GENOMIC DNA]</scope>
    <source>
        <strain evidence="3">C18/9</strain>
    </source>
</reference>
<dbReference type="PANTHER" id="PTHR37273">
    <property type="entry name" value="CHROMOSOME 8, WHOLE GENOME SHOTGUN SEQUENCE"/>
    <property type="match status" value="1"/>
</dbReference>
<keyword evidence="3" id="KW-1185">Reference proteome</keyword>
<dbReference type="EMBL" id="FUEG01000001">
    <property type="protein sequence ID" value="SJK97472.1"/>
    <property type="molecule type" value="Genomic_DNA"/>
</dbReference>